<evidence type="ECO:0000256" key="1">
    <source>
        <dbReference type="SAM" id="MobiDB-lite"/>
    </source>
</evidence>
<name>A0A4Z2JCP8_9TELE</name>
<accession>A0A4Z2JCP8</accession>
<evidence type="ECO:0000313" key="2">
    <source>
        <dbReference type="EMBL" id="TNN87553.1"/>
    </source>
</evidence>
<feature type="region of interest" description="Disordered" evidence="1">
    <location>
        <begin position="1"/>
        <end position="61"/>
    </location>
</feature>
<dbReference type="EMBL" id="SRLO01000010">
    <property type="protein sequence ID" value="TNN87553.1"/>
    <property type="molecule type" value="Genomic_DNA"/>
</dbReference>
<protein>
    <submittedName>
        <fullName evidence="2">Uncharacterized protein</fullName>
    </submittedName>
</protein>
<comment type="caution">
    <text evidence="2">The sequence shown here is derived from an EMBL/GenBank/DDBJ whole genome shotgun (WGS) entry which is preliminary data.</text>
</comment>
<keyword evidence="3" id="KW-1185">Reference proteome</keyword>
<organism evidence="2 3">
    <name type="scientific">Liparis tanakae</name>
    <name type="common">Tanaka's snailfish</name>
    <dbReference type="NCBI Taxonomy" id="230148"/>
    <lineage>
        <taxon>Eukaryota</taxon>
        <taxon>Metazoa</taxon>
        <taxon>Chordata</taxon>
        <taxon>Craniata</taxon>
        <taxon>Vertebrata</taxon>
        <taxon>Euteleostomi</taxon>
        <taxon>Actinopterygii</taxon>
        <taxon>Neopterygii</taxon>
        <taxon>Teleostei</taxon>
        <taxon>Neoteleostei</taxon>
        <taxon>Acanthomorphata</taxon>
        <taxon>Eupercaria</taxon>
        <taxon>Perciformes</taxon>
        <taxon>Cottioidei</taxon>
        <taxon>Cottales</taxon>
        <taxon>Liparidae</taxon>
        <taxon>Liparis</taxon>
    </lineage>
</organism>
<gene>
    <name evidence="2" type="ORF">EYF80_002270</name>
</gene>
<dbReference type="AlphaFoldDB" id="A0A4Z2JCP8"/>
<sequence length="61" mass="7003">MVRKANKSTRVPWDSSKTLQKSDSANEKPLVQQRKKEDQKVEEDKRDVEIASLFTPKTGTN</sequence>
<reference evidence="2 3" key="1">
    <citation type="submission" date="2019-03" db="EMBL/GenBank/DDBJ databases">
        <title>First draft genome of Liparis tanakae, snailfish: a comprehensive survey of snailfish specific genes.</title>
        <authorList>
            <person name="Kim W."/>
            <person name="Song I."/>
            <person name="Jeong J.-H."/>
            <person name="Kim D."/>
            <person name="Kim S."/>
            <person name="Ryu S."/>
            <person name="Song J.Y."/>
            <person name="Lee S.K."/>
        </authorList>
    </citation>
    <scope>NUCLEOTIDE SEQUENCE [LARGE SCALE GENOMIC DNA]</scope>
    <source>
        <tissue evidence="2">Muscle</tissue>
    </source>
</reference>
<proteinExistence type="predicted"/>
<feature type="compositionally biased region" description="Basic and acidic residues" evidence="1">
    <location>
        <begin position="34"/>
        <end position="49"/>
    </location>
</feature>
<dbReference type="Proteomes" id="UP000314294">
    <property type="component" value="Unassembled WGS sequence"/>
</dbReference>
<evidence type="ECO:0000313" key="3">
    <source>
        <dbReference type="Proteomes" id="UP000314294"/>
    </source>
</evidence>